<reference evidence="5 6" key="1">
    <citation type="submission" date="2014-05" db="EMBL/GenBank/DDBJ databases">
        <title>ATOL: Assembling a taxonomically balanced genome-scale reconstruction of the evolutionary history of the Enterobacteriaceae.</title>
        <authorList>
            <person name="Plunkett G.III."/>
            <person name="Neeno-Eckwall E.C."/>
            <person name="Glasner J.D."/>
            <person name="Perna N.T."/>
        </authorList>
    </citation>
    <scope>NUCLEOTIDE SEQUENCE [LARGE SCALE GENOMIC DNA]</scope>
    <source>
        <strain evidence="5 6">ATCC 33852</strain>
    </source>
</reference>
<dbReference type="PROSITE" id="PS50043">
    <property type="entry name" value="HTH_LUXR_2"/>
    <property type="match status" value="1"/>
</dbReference>
<organism evidence="5 6">
    <name type="scientific">Ewingella americana (strain ATCC 33852 / DSM 4580 / CCUG 14506 / JCM 5911 / LMG 7869 / NCTC 12157 / CDC 1468-78)</name>
    <dbReference type="NCBI Taxonomy" id="910964"/>
    <lineage>
        <taxon>Bacteria</taxon>
        <taxon>Pseudomonadati</taxon>
        <taxon>Pseudomonadota</taxon>
        <taxon>Gammaproteobacteria</taxon>
        <taxon>Enterobacterales</taxon>
        <taxon>Yersiniaceae</taxon>
        <taxon>Ewingella</taxon>
    </lineage>
</organism>
<dbReference type="InterPro" id="IPR036388">
    <property type="entry name" value="WH-like_DNA-bd_sf"/>
</dbReference>
<dbReference type="Gene3D" id="3.40.50.2300">
    <property type="match status" value="1"/>
</dbReference>
<dbReference type="OrthoDB" id="6624554at2"/>
<dbReference type="STRING" id="910964.GEAM_1431"/>
<accession>A0A085GFN8</accession>
<dbReference type="PANTHER" id="PTHR45566">
    <property type="entry name" value="HTH-TYPE TRANSCRIPTIONAL REGULATOR YHJB-RELATED"/>
    <property type="match status" value="1"/>
</dbReference>
<evidence type="ECO:0000256" key="1">
    <source>
        <dbReference type="ARBA" id="ARBA00023125"/>
    </source>
</evidence>
<feature type="domain" description="HTH luxR-type" evidence="3">
    <location>
        <begin position="151"/>
        <end position="216"/>
    </location>
</feature>
<dbReference type="PANTHER" id="PTHR45566:SF1">
    <property type="entry name" value="HTH-TYPE TRANSCRIPTIONAL REGULATOR YHJB-RELATED"/>
    <property type="match status" value="1"/>
</dbReference>
<dbReference type="EMBL" id="JMPJ01000040">
    <property type="protein sequence ID" value="KFC82533.1"/>
    <property type="molecule type" value="Genomic_DNA"/>
</dbReference>
<dbReference type="InterPro" id="IPR016032">
    <property type="entry name" value="Sig_transdc_resp-reg_C-effctor"/>
</dbReference>
<dbReference type="InterPro" id="IPR001789">
    <property type="entry name" value="Sig_transdc_resp-reg_receiver"/>
</dbReference>
<evidence type="ECO:0000313" key="5">
    <source>
        <dbReference type="EMBL" id="KFC82533.1"/>
    </source>
</evidence>
<proteinExistence type="predicted"/>
<dbReference type="Proteomes" id="UP000028640">
    <property type="component" value="Unassembled WGS sequence"/>
</dbReference>
<dbReference type="eggNOG" id="COG2197">
    <property type="taxonomic scope" value="Bacteria"/>
</dbReference>
<evidence type="ECO:0000313" key="6">
    <source>
        <dbReference type="Proteomes" id="UP000028640"/>
    </source>
</evidence>
<dbReference type="InterPro" id="IPR051015">
    <property type="entry name" value="EvgA-like"/>
</dbReference>
<comment type="caution">
    <text evidence="5">The sequence shown here is derived from an EMBL/GenBank/DDBJ whole genome shotgun (WGS) entry which is preliminary data.</text>
</comment>
<dbReference type="AlphaFoldDB" id="A0A085GFN8"/>
<sequence length="217" mass="24395">MHVMPTSPLKIALMDSSPLALVGLSYFLDSLGIAKEVILQESSLKKVTEAFMYQSVDVLITDLYSQNESFTEGRDIILNLCSQHPNLILIVYTSCQSGENMRRLLCEPNISLIARSEPLAKIVDSFKQALQGRRFLSQKICGYLSLQNSSIELSARRLTCSEKEVLKQLFNGMSLGEIASYRNLSIKTISAHKCNAMRKLSVKNDAELFMMKDKLYL</sequence>
<dbReference type="InterPro" id="IPR011006">
    <property type="entry name" value="CheY-like_superfamily"/>
</dbReference>
<feature type="domain" description="Response regulatory" evidence="4">
    <location>
        <begin position="10"/>
        <end position="130"/>
    </location>
</feature>
<dbReference type="PROSITE" id="PS50110">
    <property type="entry name" value="RESPONSE_REGULATORY"/>
    <property type="match status" value="1"/>
</dbReference>
<keyword evidence="2" id="KW-0597">Phosphoprotein</keyword>
<evidence type="ECO:0000259" key="3">
    <source>
        <dbReference type="PROSITE" id="PS50043"/>
    </source>
</evidence>
<dbReference type="CDD" id="cd06170">
    <property type="entry name" value="LuxR_C_like"/>
    <property type="match status" value="1"/>
</dbReference>
<dbReference type="Pfam" id="PF00196">
    <property type="entry name" value="GerE"/>
    <property type="match status" value="1"/>
</dbReference>
<gene>
    <name evidence="5" type="ORF">GEAM_1431</name>
</gene>
<keyword evidence="6" id="KW-1185">Reference proteome</keyword>
<dbReference type="SUPFAM" id="SSF52172">
    <property type="entry name" value="CheY-like"/>
    <property type="match status" value="1"/>
</dbReference>
<dbReference type="Gene3D" id="1.10.10.10">
    <property type="entry name" value="Winged helix-like DNA-binding domain superfamily/Winged helix DNA-binding domain"/>
    <property type="match status" value="1"/>
</dbReference>
<dbReference type="SUPFAM" id="SSF46894">
    <property type="entry name" value="C-terminal effector domain of the bipartite response regulators"/>
    <property type="match status" value="1"/>
</dbReference>
<dbReference type="PRINTS" id="PR00038">
    <property type="entry name" value="HTHLUXR"/>
</dbReference>
<name>A0A085GFN8_EWIA3</name>
<protein>
    <submittedName>
        <fullName evidence="5">Two-component response regulator</fullName>
    </submittedName>
</protein>
<dbReference type="GO" id="GO:0000160">
    <property type="term" value="P:phosphorelay signal transduction system"/>
    <property type="evidence" value="ECO:0007669"/>
    <property type="project" value="InterPro"/>
</dbReference>
<keyword evidence="1" id="KW-0238">DNA-binding</keyword>
<evidence type="ECO:0000256" key="2">
    <source>
        <dbReference type="PROSITE-ProRule" id="PRU00169"/>
    </source>
</evidence>
<feature type="modified residue" description="4-aspartylphosphate" evidence="2">
    <location>
        <position position="62"/>
    </location>
</feature>
<dbReference type="GO" id="GO:0003677">
    <property type="term" value="F:DNA binding"/>
    <property type="evidence" value="ECO:0007669"/>
    <property type="project" value="UniProtKB-KW"/>
</dbReference>
<dbReference type="GO" id="GO:0006355">
    <property type="term" value="P:regulation of DNA-templated transcription"/>
    <property type="evidence" value="ECO:0007669"/>
    <property type="project" value="InterPro"/>
</dbReference>
<dbReference type="SMART" id="SM00421">
    <property type="entry name" value="HTH_LUXR"/>
    <property type="match status" value="1"/>
</dbReference>
<dbReference type="InterPro" id="IPR000792">
    <property type="entry name" value="Tscrpt_reg_LuxR_C"/>
</dbReference>
<evidence type="ECO:0000259" key="4">
    <source>
        <dbReference type="PROSITE" id="PS50110"/>
    </source>
</evidence>